<evidence type="ECO:0000256" key="2">
    <source>
        <dbReference type="ARBA" id="ARBA00007992"/>
    </source>
</evidence>
<dbReference type="Gene3D" id="3.50.50.60">
    <property type="entry name" value="FAD/NAD(P)-binding domain"/>
    <property type="match status" value="1"/>
</dbReference>
<keyword evidence="5" id="KW-0560">Oxidoreductase</keyword>
<dbReference type="InterPro" id="IPR051104">
    <property type="entry name" value="FAD_monoxygenase"/>
</dbReference>
<accession>A0A9P8UNW2</accession>
<dbReference type="GeneID" id="70126626"/>
<keyword evidence="3" id="KW-0285">Flavoprotein</keyword>
<dbReference type="GO" id="GO:0071949">
    <property type="term" value="F:FAD binding"/>
    <property type="evidence" value="ECO:0007669"/>
    <property type="project" value="InterPro"/>
</dbReference>
<dbReference type="SUPFAM" id="SSF51905">
    <property type="entry name" value="FAD/NAD(P)-binding domain"/>
    <property type="match status" value="1"/>
</dbReference>
<keyword evidence="4" id="KW-0274">FAD</keyword>
<protein>
    <submittedName>
        <fullName evidence="7">Salicylate hydroxylase</fullName>
    </submittedName>
</protein>
<dbReference type="PANTHER" id="PTHR46720:SF3">
    <property type="entry name" value="FAD-BINDING DOMAIN-CONTAINING PROTEIN-RELATED"/>
    <property type="match status" value="1"/>
</dbReference>
<keyword evidence="8" id="KW-1185">Reference proteome</keyword>
<dbReference type="PANTHER" id="PTHR46720">
    <property type="entry name" value="HYDROXYLASE, PUTATIVE (AFU_ORTHOLOGUE AFUA_3G01460)-RELATED"/>
    <property type="match status" value="1"/>
</dbReference>
<evidence type="ECO:0000259" key="6">
    <source>
        <dbReference type="Pfam" id="PF01494"/>
    </source>
</evidence>
<dbReference type="InterPro" id="IPR002938">
    <property type="entry name" value="FAD-bd"/>
</dbReference>
<dbReference type="RefSeq" id="XP_045959770.1">
    <property type="nucleotide sequence ID" value="XM_046097734.1"/>
</dbReference>
<evidence type="ECO:0000256" key="1">
    <source>
        <dbReference type="ARBA" id="ARBA00005179"/>
    </source>
</evidence>
<reference evidence="7" key="1">
    <citation type="journal article" date="2021" name="Nat. Commun.">
        <title>Genetic determinants of endophytism in the Arabidopsis root mycobiome.</title>
        <authorList>
            <person name="Mesny F."/>
            <person name="Miyauchi S."/>
            <person name="Thiergart T."/>
            <person name="Pickel B."/>
            <person name="Atanasova L."/>
            <person name="Karlsson M."/>
            <person name="Huettel B."/>
            <person name="Barry K.W."/>
            <person name="Haridas S."/>
            <person name="Chen C."/>
            <person name="Bauer D."/>
            <person name="Andreopoulos W."/>
            <person name="Pangilinan J."/>
            <person name="LaButti K."/>
            <person name="Riley R."/>
            <person name="Lipzen A."/>
            <person name="Clum A."/>
            <person name="Drula E."/>
            <person name="Henrissat B."/>
            <person name="Kohler A."/>
            <person name="Grigoriev I.V."/>
            <person name="Martin F.M."/>
            <person name="Hacquard S."/>
        </authorList>
    </citation>
    <scope>NUCLEOTIDE SEQUENCE</scope>
    <source>
        <strain evidence="7">MPI-SDFR-AT-0073</strain>
    </source>
</reference>
<dbReference type="Pfam" id="PF01494">
    <property type="entry name" value="FAD_binding_3"/>
    <property type="match status" value="1"/>
</dbReference>
<feature type="domain" description="FAD-binding" evidence="6">
    <location>
        <begin position="162"/>
        <end position="345"/>
    </location>
</feature>
<evidence type="ECO:0000256" key="4">
    <source>
        <dbReference type="ARBA" id="ARBA00022827"/>
    </source>
</evidence>
<dbReference type="OrthoDB" id="417877at2759"/>
<dbReference type="GO" id="GO:0044550">
    <property type="term" value="P:secondary metabolite biosynthetic process"/>
    <property type="evidence" value="ECO:0007669"/>
    <property type="project" value="TreeGrafter"/>
</dbReference>
<comment type="similarity">
    <text evidence="2">Belongs to the paxM FAD-dependent monooxygenase family.</text>
</comment>
<dbReference type="PRINTS" id="PR00420">
    <property type="entry name" value="RNGMNOXGNASE"/>
</dbReference>
<dbReference type="Proteomes" id="UP000758603">
    <property type="component" value="Unassembled WGS sequence"/>
</dbReference>
<gene>
    <name evidence="7" type="ORF">BKA67DRAFT_515532</name>
</gene>
<comment type="caution">
    <text evidence="7">The sequence shown here is derived from an EMBL/GenBank/DDBJ whole genome shotgun (WGS) entry which is preliminary data.</text>
</comment>
<organism evidence="7 8">
    <name type="scientific">Truncatella angustata</name>
    <dbReference type="NCBI Taxonomy" id="152316"/>
    <lineage>
        <taxon>Eukaryota</taxon>
        <taxon>Fungi</taxon>
        <taxon>Dikarya</taxon>
        <taxon>Ascomycota</taxon>
        <taxon>Pezizomycotina</taxon>
        <taxon>Sordariomycetes</taxon>
        <taxon>Xylariomycetidae</taxon>
        <taxon>Amphisphaeriales</taxon>
        <taxon>Sporocadaceae</taxon>
        <taxon>Truncatella</taxon>
    </lineage>
</organism>
<evidence type="ECO:0000256" key="3">
    <source>
        <dbReference type="ARBA" id="ARBA00022630"/>
    </source>
</evidence>
<proteinExistence type="inferred from homology"/>
<name>A0A9P8UNW2_9PEZI</name>
<dbReference type="AlphaFoldDB" id="A0A9P8UNW2"/>
<dbReference type="GO" id="GO:0016491">
    <property type="term" value="F:oxidoreductase activity"/>
    <property type="evidence" value="ECO:0007669"/>
    <property type="project" value="UniProtKB-KW"/>
</dbReference>
<evidence type="ECO:0000256" key="5">
    <source>
        <dbReference type="ARBA" id="ARBA00023002"/>
    </source>
</evidence>
<evidence type="ECO:0000313" key="7">
    <source>
        <dbReference type="EMBL" id="KAH6655505.1"/>
    </source>
</evidence>
<dbReference type="EMBL" id="JAGPXC010000003">
    <property type="protein sequence ID" value="KAH6655505.1"/>
    <property type="molecule type" value="Genomic_DNA"/>
</dbReference>
<sequence>MLTPPYSDLTTRPTGSLHVAIVGGGITGVTLALGLEARGVSYTLYERAPELKEIGAGVGFSPNAEAALKALDPKIHAAYKRVAMPNGEDYFQWVDGFESDKVLYKLFLGEQGFQGCRRSDFIDELSSMIPREKVKFGKAAKTIEELRDGRVRLGFRDGTDGVADVVIGCDGIHSRIRQILLGEDNPASYPAYSNQFCFRGLIPMDEARKTLSEHRASTRFMYNGPNAHSITYPVSKDLLNVLLVISDPKPWNGPDGKHTSRGRKQEALDAFKDWHPSVKNIVDLLPEEMEKWAIFDMIENPAPFYSKGSVCIAGDAAHAAGPHLGAGAGFGMEDALIICALLEAADNTPASKDDRSKVEMCHDLLQVYNDARYERTQWLVKRTREAVDLFQWKDSSVGNNVGKFSEEITWRFHKIWDFAVEAMAEKAVWDFHVGARQARRSASLGSIKSNDKI</sequence>
<dbReference type="SUPFAM" id="SSF54373">
    <property type="entry name" value="FAD-linked reductases, C-terminal domain"/>
    <property type="match status" value="1"/>
</dbReference>
<evidence type="ECO:0000313" key="8">
    <source>
        <dbReference type="Proteomes" id="UP000758603"/>
    </source>
</evidence>
<dbReference type="InterPro" id="IPR036188">
    <property type="entry name" value="FAD/NAD-bd_sf"/>
</dbReference>
<comment type="pathway">
    <text evidence="1">Secondary metabolite biosynthesis.</text>
</comment>